<accession>A0A0F9V7Y4</accession>
<proteinExistence type="predicted"/>
<gene>
    <name evidence="2" type="ORF">LCGC14_0516460</name>
</gene>
<evidence type="ECO:0000256" key="1">
    <source>
        <dbReference type="SAM" id="MobiDB-lite"/>
    </source>
</evidence>
<comment type="caution">
    <text evidence="2">The sequence shown here is derived from an EMBL/GenBank/DDBJ whole genome shotgun (WGS) entry which is preliminary data.</text>
</comment>
<dbReference type="AlphaFoldDB" id="A0A0F9V7Y4"/>
<sequence>MAISGSRVRVTNISDEHIGLSRPSSAFLRRKGYKPANLTWATFPAEWVDDAMRALEVQGRILIHNLDEKGRVVREEKPQADPEGDQDKAPEDTVVALKESEDDEPGDDNPDGSEVIVEDEAPKVSDSAVVNLTPEPKDATVPTVSSGLDGDPVSENIPDGSDGDLPPADTEKSSPEDGDDEAVKYTKSALRKMNLRGLREVLEDREINIDSTRKDPIIEAILDHQNLGA</sequence>
<name>A0A0F9V7Y4_9ZZZZ</name>
<feature type="compositionally biased region" description="Basic and acidic residues" evidence="1">
    <location>
        <begin position="72"/>
        <end position="91"/>
    </location>
</feature>
<organism evidence="2">
    <name type="scientific">marine sediment metagenome</name>
    <dbReference type="NCBI Taxonomy" id="412755"/>
    <lineage>
        <taxon>unclassified sequences</taxon>
        <taxon>metagenomes</taxon>
        <taxon>ecological metagenomes</taxon>
    </lineage>
</organism>
<dbReference type="EMBL" id="LAZR01000639">
    <property type="protein sequence ID" value="KKN61968.1"/>
    <property type="molecule type" value="Genomic_DNA"/>
</dbReference>
<reference evidence="2" key="1">
    <citation type="journal article" date="2015" name="Nature">
        <title>Complex archaea that bridge the gap between prokaryotes and eukaryotes.</title>
        <authorList>
            <person name="Spang A."/>
            <person name="Saw J.H."/>
            <person name="Jorgensen S.L."/>
            <person name="Zaremba-Niedzwiedzka K."/>
            <person name="Martijn J."/>
            <person name="Lind A.E."/>
            <person name="van Eijk R."/>
            <person name="Schleper C."/>
            <person name="Guy L."/>
            <person name="Ettema T.J."/>
        </authorList>
    </citation>
    <scope>NUCLEOTIDE SEQUENCE</scope>
</reference>
<feature type="compositionally biased region" description="Acidic residues" evidence="1">
    <location>
        <begin position="100"/>
        <end position="119"/>
    </location>
</feature>
<feature type="region of interest" description="Disordered" evidence="1">
    <location>
        <begin position="72"/>
        <end position="182"/>
    </location>
</feature>
<protein>
    <submittedName>
        <fullName evidence="2">Uncharacterized protein</fullName>
    </submittedName>
</protein>
<evidence type="ECO:0000313" key="2">
    <source>
        <dbReference type="EMBL" id="KKN61968.1"/>
    </source>
</evidence>